<dbReference type="AlphaFoldDB" id="A0A6H2A0D9"/>
<accession>A0A6H2A0D9</accession>
<organism evidence="1">
    <name type="scientific">viral metagenome</name>
    <dbReference type="NCBI Taxonomy" id="1070528"/>
    <lineage>
        <taxon>unclassified sequences</taxon>
        <taxon>metagenomes</taxon>
        <taxon>organismal metagenomes</taxon>
    </lineage>
</organism>
<proteinExistence type="predicted"/>
<evidence type="ECO:0000313" key="1">
    <source>
        <dbReference type="EMBL" id="QJA53228.1"/>
    </source>
</evidence>
<reference evidence="1" key="1">
    <citation type="submission" date="2020-03" db="EMBL/GenBank/DDBJ databases">
        <title>The deep terrestrial virosphere.</title>
        <authorList>
            <person name="Holmfeldt K."/>
            <person name="Nilsson E."/>
            <person name="Simone D."/>
            <person name="Lopez-Fernandez M."/>
            <person name="Wu X."/>
            <person name="de Brujin I."/>
            <person name="Lundin D."/>
            <person name="Andersson A."/>
            <person name="Bertilsson S."/>
            <person name="Dopson M."/>
        </authorList>
    </citation>
    <scope>NUCLEOTIDE SEQUENCE</scope>
    <source>
        <strain evidence="1">TM448A03325</strain>
    </source>
</reference>
<dbReference type="EMBL" id="MT144404">
    <property type="protein sequence ID" value="QJA53228.1"/>
    <property type="molecule type" value="Genomic_DNA"/>
</dbReference>
<gene>
    <name evidence="1" type="ORF">TM448A03325_0013</name>
</gene>
<sequence>MEDIMKTLVLSIHVSFYTKGIVLVFKPFKFDNGIGLHLMNLGIGISYNIEKITPPLEI</sequence>
<protein>
    <submittedName>
        <fullName evidence="1">Uncharacterized protein</fullName>
    </submittedName>
</protein>
<name>A0A6H2A0D9_9ZZZZ</name>